<organism evidence="1 2">
    <name type="scientific">Heliorestis convoluta</name>
    <dbReference type="NCBI Taxonomy" id="356322"/>
    <lineage>
        <taxon>Bacteria</taxon>
        <taxon>Bacillati</taxon>
        <taxon>Bacillota</taxon>
        <taxon>Clostridia</taxon>
        <taxon>Eubacteriales</taxon>
        <taxon>Heliobacteriaceae</taxon>
        <taxon>Heliorestis</taxon>
    </lineage>
</organism>
<accession>A0A5Q2N2C4</accession>
<keyword evidence="2" id="KW-1185">Reference proteome</keyword>
<sequence>MLNQCLEIELTGQIVEYMTGLAGFTKERLERTYLEFNSNADSTMDSLFEGSSQGLKNLKSL</sequence>
<reference evidence="2" key="1">
    <citation type="submission" date="2019-11" db="EMBL/GenBank/DDBJ databases">
        <title>Genome sequence of Heliorestis convoluta strain HH, an alkaliphilic and minimalistic phototrophic bacterium from a soda lake in Egypt.</title>
        <authorList>
            <person name="Dewey E.D."/>
            <person name="Stokes L.M."/>
            <person name="Burchell B.M."/>
            <person name="Shaffer K.N."/>
            <person name="Huntington A.M."/>
            <person name="Baker J.M."/>
            <person name="Nadendla S."/>
            <person name="Giglio M.G."/>
            <person name="Touchman J.W."/>
            <person name="Blankenship R.E."/>
            <person name="Madigan M.T."/>
            <person name="Sattley W.M."/>
        </authorList>
    </citation>
    <scope>NUCLEOTIDE SEQUENCE [LARGE SCALE GENOMIC DNA]</scope>
    <source>
        <strain evidence="2">HH</strain>
    </source>
</reference>
<gene>
    <name evidence="1" type="ORF">FTV88_2888</name>
</gene>
<name>A0A5Q2N2C4_9FIRM</name>
<proteinExistence type="predicted"/>
<protein>
    <submittedName>
        <fullName evidence="1">Uncharacterized protein</fullName>
    </submittedName>
</protein>
<dbReference type="KEGG" id="hcv:FTV88_2888"/>
<dbReference type="Proteomes" id="UP000366051">
    <property type="component" value="Chromosome"/>
</dbReference>
<evidence type="ECO:0000313" key="1">
    <source>
        <dbReference type="EMBL" id="QGG48977.1"/>
    </source>
</evidence>
<evidence type="ECO:0000313" key="2">
    <source>
        <dbReference type="Proteomes" id="UP000366051"/>
    </source>
</evidence>
<dbReference type="EMBL" id="CP045875">
    <property type="protein sequence ID" value="QGG48977.1"/>
    <property type="molecule type" value="Genomic_DNA"/>
</dbReference>
<dbReference type="AlphaFoldDB" id="A0A5Q2N2C4"/>